<dbReference type="Proteomes" id="UP000617634">
    <property type="component" value="Unassembled WGS sequence"/>
</dbReference>
<sequence>MAGAALCLSLIALPGCSGEKEPAPAQSDPAVSGALGDDIVVDPDLAGGQGSALAADEGEITLPPQDRSTEAMADAMQKAMSLAGLPEPLPEPKAKGEVAALTTNAATAAQVAQASRLAKTDCTTRLEYSNTWAAKLPAALPVYPRGAVQEAAGVAGEDCAMTVVNYATPVEPEDVLVFYRGMAGKNGYSARYARDGEEHVLGGSKGKAAYVVYAHRLKNGITEVNLVTAGR</sequence>
<name>A0A931HA20_9SPHN</name>
<evidence type="ECO:0000313" key="3">
    <source>
        <dbReference type="Proteomes" id="UP000617634"/>
    </source>
</evidence>
<reference evidence="2" key="1">
    <citation type="submission" date="2020-11" db="EMBL/GenBank/DDBJ databases">
        <title>Novosphingobium aureum sp. nov., a marine bacterium isolated from sediment of a salt flat.</title>
        <authorList>
            <person name="Yoo Y."/>
            <person name="Kim J.-J."/>
        </authorList>
    </citation>
    <scope>NUCLEOTIDE SEQUENCE</scope>
    <source>
        <strain evidence="2">YJ-S2-02</strain>
    </source>
</reference>
<gene>
    <name evidence="2" type="ORF">I5E68_02205</name>
</gene>
<protein>
    <submittedName>
        <fullName evidence="2">Uncharacterized protein</fullName>
    </submittedName>
</protein>
<dbReference type="AlphaFoldDB" id="A0A931HA20"/>
<keyword evidence="3" id="KW-1185">Reference proteome</keyword>
<dbReference type="EMBL" id="JADZGI010000001">
    <property type="protein sequence ID" value="MBH0111763.1"/>
    <property type="molecule type" value="Genomic_DNA"/>
</dbReference>
<evidence type="ECO:0000256" key="1">
    <source>
        <dbReference type="SAM" id="MobiDB-lite"/>
    </source>
</evidence>
<feature type="region of interest" description="Disordered" evidence="1">
    <location>
        <begin position="18"/>
        <end position="57"/>
    </location>
</feature>
<accession>A0A931HA20</accession>
<evidence type="ECO:0000313" key="2">
    <source>
        <dbReference type="EMBL" id="MBH0111763.1"/>
    </source>
</evidence>
<comment type="caution">
    <text evidence="2">The sequence shown here is derived from an EMBL/GenBank/DDBJ whole genome shotgun (WGS) entry which is preliminary data.</text>
</comment>
<organism evidence="2 3">
    <name type="scientific">Novosphingobium aureum</name>
    <dbReference type="NCBI Taxonomy" id="2792964"/>
    <lineage>
        <taxon>Bacteria</taxon>
        <taxon>Pseudomonadati</taxon>
        <taxon>Pseudomonadota</taxon>
        <taxon>Alphaproteobacteria</taxon>
        <taxon>Sphingomonadales</taxon>
        <taxon>Sphingomonadaceae</taxon>
        <taxon>Novosphingobium</taxon>
    </lineage>
</organism>
<proteinExistence type="predicted"/>